<reference evidence="1 2" key="1">
    <citation type="journal article" date="2020" name="Cell">
        <title>Large-Scale Comparative Analyses of Tick Genomes Elucidate Their Genetic Diversity and Vector Capacities.</title>
        <authorList>
            <consortium name="Tick Genome and Microbiome Consortium (TIGMIC)"/>
            <person name="Jia N."/>
            <person name="Wang J."/>
            <person name="Shi W."/>
            <person name="Du L."/>
            <person name="Sun Y."/>
            <person name="Zhan W."/>
            <person name="Jiang J.F."/>
            <person name="Wang Q."/>
            <person name="Zhang B."/>
            <person name="Ji P."/>
            <person name="Bell-Sakyi L."/>
            <person name="Cui X.M."/>
            <person name="Yuan T.T."/>
            <person name="Jiang B.G."/>
            <person name="Yang W.F."/>
            <person name="Lam T.T."/>
            <person name="Chang Q.C."/>
            <person name="Ding S.J."/>
            <person name="Wang X.J."/>
            <person name="Zhu J.G."/>
            <person name="Ruan X.D."/>
            <person name="Zhao L."/>
            <person name="Wei J.T."/>
            <person name="Ye R.Z."/>
            <person name="Que T.C."/>
            <person name="Du C.H."/>
            <person name="Zhou Y.H."/>
            <person name="Cheng J.X."/>
            <person name="Dai P.F."/>
            <person name="Guo W.B."/>
            <person name="Han X.H."/>
            <person name="Huang E.J."/>
            <person name="Li L.F."/>
            <person name="Wei W."/>
            <person name="Gao Y.C."/>
            <person name="Liu J.Z."/>
            <person name="Shao H.Z."/>
            <person name="Wang X."/>
            <person name="Wang C.C."/>
            <person name="Yang T.C."/>
            <person name="Huo Q.B."/>
            <person name="Li W."/>
            <person name="Chen H.Y."/>
            <person name="Chen S.E."/>
            <person name="Zhou L.G."/>
            <person name="Ni X.B."/>
            <person name="Tian J.H."/>
            <person name="Sheng Y."/>
            <person name="Liu T."/>
            <person name="Pan Y.S."/>
            <person name="Xia L.Y."/>
            <person name="Li J."/>
            <person name="Zhao F."/>
            <person name="Cao W.C."/>
        </authorList>
    </citation>
    <scope>NUCLEOTIDE SEQUENCE [LARGE SCALE GENOMIC DNA]</scope>
    <source>
        <strain evidence="1">Iper-2018</strain>
    </source>
</reference>
<organism evidence="1 2">
    <name type="scientific">Ixodes persulcatus</name>
    <name type="common">Taiga tick</name>
    <dbReference type="NCBI Taxonomy" id="34615"/>
    <lineage>
        <taxon>Eukaryota</taxon>
        <taxon>Metazoa</taxon>
        <taxon>Ecdysozoa</taxon>
        <taxon>Arthropoda</taxon>
        <taxon>Chelicerata</taxon>
        <taxon>Arachnida</taxon>
        <taxon>Acari</taxon>
        <taxon>Parasitiformes</taxon>
        <taxon>Ixodida</taxon>
        <taxon>Ixodoidea</taxon>
        <taxon>Ixodidae</taxon>
        <taxon>Ixodinae</taxon>
        <taxon>Ixodes</taxon>
    </lineage>
</organism>
<dbReference type="Proteomes" id="UP000805193">
    <property type="component" value="Unassembled WGS sequence"/>
</dbReference>
<keyword evidence="2" id="KW-1185">Reference proteome</keyword>
<gene>
    <name evidence="1" type="ORF">HPB47_006615</name>
</gene>
<accession>A0AC60P9T3</accession>
<comment type="caution">
    <text evidence="1">The sequence shown here is derived from an EMBL/GenBank/DDBJ whole genome shotgun (WGS) entry which is preliminary data.</text>
</comment>
<proteinExistence type="predicted"/>
<evidence type="ECO:0000313" key="2">
    <source>
        <dbReference type="Proteomes" id="UP000805193"/>
    </source>
</evidence>
<sequence>MEKRTQYDATFKKKAILVSEDVGNSCAALCLGVNESLIWGWRKNCDRIFRAAPTRKAFYEPKSSHYPDLENRGQFLPVNAETIQLKARELAREAGLSRDTSKASRSWELSVVWRGSPAGGRRGATSHCAARRPVAQRVARLNWRTLQSEHHHRSYSSRPALPLKVDWRSRQDSADFLRRFARRTPRRQLMKTEAIACCVVCGGRSDIQARGSVSQGLKTGGRKQHKGAIGTPRGTVMARQDPRSQRRAALWVQTVMRTQVANSKLRERPTRQETGKMGDLAKELRAALTPMPDSEALVPAWFKSTKNMMFNCGTPEEVRGAIILPFLNIKMRAMVADRANGKVLSFVELRELVLTELKFRKTRKEHMESWSQVSTQLDILFGYYLESQGVKGVGEFRKSRVKGAPENRWLRNLNAHLIRRQMGKDFQSDQIEAKQTSPPKLTAGAAVGTMHPPVGAPVGDKAANEATRQTWLAQNESQRVRDVNGTCVCVRGREAWPNCGEPWLRRTSGYDAADLAATHLAVAPAALAESEGENGPYIRRGPGSLRTCGLSPASNNWLAAVGIGPCDIVLHLWVSVWTLL</sequence>
<evidence type="ECO:0000313" key="1">
    <source>
        <dbReference type="EMBL" id="KAG0416204.1"/>
    </source>
</evidence>
<dbReference type="EMBL" id="JABSTQ010010975">
    <property type="protein sequence ID" value="KAG0416204.1"/>
    <property type="molecule type" value="Genomic_DNA"/>
</dbReference>
<protein>
    <submittedName>
        <fullName evidence="1">Uncharacterized protein</fullName>
    </submittedName>
</protein>
<name>A0AC60P9T3_IXOPE</name>